<evidence type="ECO:0000256" key="1">
    <source>
        <dbReference type="ARBA" id="ARBA00010791"/>
    </source>
</evidence>
<evidence type="ECO:0000313" key="10">
    <source>
        <dbReference type="EMBL" id="GMM53616.1"/>
    </source>
</evidence>
<keyword evidence="6 7" id="KW-0067">ATP-binding</keyword>
<evidence type="ECO:0000313" key="11">
    <source>
        <dbReference type="Proteomes" id="UP001377567"/>
    </source>
</evidence>
<feature type="binding site" evidence="7">
    <location>
        <position position="117"/>
    </location>
    <ligand>
        <name>ATP</name>
        <dbReference type="ChEBI" id="CHEBI:30616"/>
    </ligand>
</feature>
<sequence>MTGTLGTRIMKPHISSSAKSAARNAMLRASAKRSRSPQKTQLDQVVQSVADATKRLSQAESARSNSLPTKSSKRKSRDTIGPWKLGKTLGKGSSGRVRLARNVETGQLAAIKIVPKKKKFSKNDKNRRSTATAASSFNSISSNASTALSSTYGNKSAANSSDNTAESAEEEPVNPYGIEREIVIMKLISHPNVMGLYEVWENKSELFLVLEYVDGGELFDYLVSKGKLGEREAVHYFRQIIEGVSYCHSFNICHRDLKPENLLLDKKNKSIKIADFGMAALELPNKLLETSCGSPHYASPEIVMGKAYHGAPSDVWSCGIILFALLTGHLPFNDNNIKKLLLKVQSGRFQMPHNISKEAQDLISRILVVNPSKRIQTADILSHPLITKYEQMPYRANVSKNKKTNKGKSNSNLHILDSTGPTMAPLTSAQDIDVSILRNLQILWHGTSRELIVAKLLQTPVSEEKLFYSLLLQYKQKNTIPLVKTEQMLNAKKDVVSHLETKTTDVSSVSQEQPTEADVDPAATKTENDPTTPVLVQKSYFSIPALKSQSFGKNVPPLGVDMAPAMPIFPVSSSRSFRRSGSTLTMRSGISMSTSKSRVSIQKSTSKVSIQKSASKKSLSKSTSRVSLPRQASRIHLEPTASVAPVRRTLHNSESKRSLYSLQSISKRSVNLKDFLAPGVTNSELPPLPTMDSNNEFEVLCDQILFGDALENILEEETGTHGDQENSSYMNSTSDKTLTKSHSSSHASPQQEHAPAFALPANDIPPAQDRQNEHEEEKENRTLENAHIHQQTARNPLKDITNSFLDSEGEFTFSSVKKSMPTSVPPVTPVTKPYSAPMPAEIPKQRNLPTKQYIPNDRDNTDMQRLSSAPVEQKSTLSSLDPRRNLTQPQDTLVSKMLRGLPSNKKKSKEEWNYKRGSLFNTVRNGLDNVLKNESLDNSTEAPSAIQIPLTSVKSGPQPSFCQNDGSFLAQSSTIRESHSAMSTSKLNQTSTFKDLSSFLNIDEDSINKKMDNFDYAAPQVDSGKTPVRQMLASRKPSTKISLTPNFNLTAGLSTVDRKVGRSTTGPISEMGDVSDMTFALEIPTNTFTAQAIHISNGTVSQRSYGEEPEKEVKHIESLDPNNDMTSMASERNTIARSLTDKNVNIFEDALTDSTSCLTASTDGAQNAVVHKKAISLDTSSPTNIVTPSTDIRVSLYANNNNMDNAESGSQPMARETTEELISRFRLSPDVSKAHQMQKRFSAAPSNRQSDILHISHSMMSTFKDLEEDQDEDFSQADLLADDFEDAIEEAVPANRPNRVTMLFDDDQSPEDDIKKTETITEAPEVPLETVTTVVPSLEQPTATNEETKKEPVATEEVKPTKQVENKPSVKKPQTAKPVSTEKKTEQPTVQKSSWFSKFIKGLSLGSSDISQDHITKIPFDSLHNTTLDYFNKNGISYTLKNFDKKTNYEKVLYNCKFVQGNFKFKVMIVGNFKKSTLTISKKSKSNNTKSQAEFVRFNEGVSEVIRAMEA</sequence>
<feature type="region of interest" description="Disordered" evidence="8">
    <location>
        <begin position="589"/>
        <end position="630"/>
    </location>
</feature>
<dbReference type="EMBL" id="BTGD01000001">
    <property type="protein sequence ID" value="GMM53616.1"/>
    <property type="molecule type" value="Genomic_DNA"/>
</dbReference>
<dbReference type="SUPFAM" id="SSF56112">
    <property type="entry name" value="Protein kinase-like (PK-like)"/>
    <property type="match status" value="1"/>
</dbReference>
<feature type="region of interest" description="Disordered" evidence="8">
    <location>
        <begin position="718"/>
        <end position="792"/>
    </location>
</feature>
<dbReference type="Gene3D" id="1.10.510.10">
    <property type="entry name" value="Transferase(Phosphotransferase) domain 1"/>
    <property type="match status" value="1"/>
</dbReference>
<gene>
    <name evidence="10" type="ORF">DAKH74_002320</name>
</gene>
<feature type="region of interest" description="Disordered" evidence="8">
    <location>
        <begin position="117"/>
        <end position="136"/>
    </location>
</feature>
<protein>
    <submittedName>
        <fullName evidence="10">Protein kinase</fullName>
    </submittedName>
</protein>
<feature type="region of interest" description="Disordered" evidence="8">
    <location>
        <begin position="817"/>
        <end position="889"/>
    </location>
</feature>
<feature type="compositionally biased region" description="Polar residues" evidence="8">
    <location>
        <begin position="725"/>
        <end position="751"/>
    </location>
</feature>
<feature type="compositionally biased region" description="Polar residues" evidence="8">
    <location>
        <begin position="589"/>
        <end position="608"/>
    </location>
</feature>
<dbReference type="InterPro" id="IPR017441">
    <property type="entry name" value="Protein_kinase_ATP_BS"/>
</dbReference>
<dbReference type="Gene3D" id="3.30.200.20">
    <property type="entry name" value="Phosphorylase Kinase, domain 1"/>
    <property type="match status" value="1"/>
</dbReference>
<evidence type="ECO:0000256" key="7">
    <source>
        <dbReference type="PROSITE-ProRule" id="PRU10141"/>
    </source>
</evidence>
<evidence type="ECO:0000256" key="4">
    <source>
        <dbReference type="ARBA" id="ARBA00022741"/>
    </source>
</evidence>
<feature type="compositionally biased region" description="Basic and acidic residues" evidence="8">
    <location>
        <begin position="770"/>
        <end position="787"/>
    </location>
</feature>
<keyword evidence="5 10" id="KW-0418">Kinase</keyword>
<evidence type="ECO:0000256" key="8">
    <source>
        <dbReference type="SAM" id="MobiDB-lite"/>
    </source>
</evidence>
<reference evidence="10 11" key="1">
    <citation type="journal article" date="2023" name="Elife">
        <title>Identification of key yeast species and microbe-microbe interactions impacting larval growth of Drosophila in the wild.</title>
        <authorList>
            <person name="Mure A."/>
            <person name="Sugiura Y."/>
            <person name="Maeda R."/>
            <person name="Honda K."/>
            <person name="Sakurai N."/>
            <person name="Takahashi Y."/>
            <person name="Watada M."/>
            <person name="Katoh T."/>
            <person name="Gotoh A."/>
            <person name="Gotoh Y."/>
            <person name="Taniguchi I."/>
            <person name="Nakamura K."/>
            <person name="Hayashi T."/>
            <person name="Katayama T."/>
            <person name="Uemura T."/>
            <person name="Hattori Y."/>
        </authorList>
    </citation>
    <scope>NUCLEOTIDE SEQUENCE [LARGE SCALE GENOMIC DNA]</scope>
    <source>
        <strain evidence="10 11">KH-74</strain>
    </source>
</reference>
<dbReference type="GO" id="GO:0005737">
    <property type="term" value="C:cytoplasm"/>
    <property type="evidence" value="ECO:0007669"/>
    <property type="project" value="TreeGrafter"/>
</dbReference>
<feature type="region of interest" description="Disordered" evidence="8">
    <location>
        <begin position="1338"/>
        <end position="1387"/>
    </location>
</feature>
<dbReference type="InterPro" id="IPR008271">
    <property type="entry name" value="Ser/Thr_kinase_AS"/>
</dbReference>
<dbReference type="InterPro" id="IPR011009">
    <property type="entry name" value="Kinase-like_dom_sf"/>
</dbReference>
<dbReference type="PROSITE" id="PS50011">
    <property type="entry name" value="PROTEIN_KINASE_DOM"/>
    <property type="match status" value="1"/>
</dbReference>
<dbReference type="GO" id="GO:0005524">
    <property type="term" value="F:ATP binding"/>
    <property type="evidence" value="ECO:0007669"/>
    <property type="project" value="UniProtKB-UniRule"/>
</dbReference>
<feature type="region of interest" description="Disordered" evidence="8">
    <location>
        <begin position="400"/>
        <end position="419"/>
    </location>
</feature>
<feature type="compositionally biased region" description="Polar residues" evidence="8">
    <location>
        <begin position="873"/>
        <end position="889"/>
    </location>
</feature>
<evidence type="ECO:0000259" key="9">
    <source>
        <dbReference type="PROSITE" id="PS50011"/>
    </source>
</evidence>
<evidence type="ECO:0000256" key="3">
    <source>
        <dbReference type="ARBA" id="ARBA00022679"/>
    </source>
</evidence>
<feature type="compositionally biased region" description="Basic and acidic residues" evidence="8">
    <location>
        <begin position="1346"/>
        <end position="1365"/>
    </location>
</feature>
<dbReference type="Proteomes" id="UP001377567">
    <property type="component" value="Unassembled WGS sequence"/>
</dbReference>
<keyword evidence="2" id="KW-0723">Serine/threonine-protein kinase</keyword>
<dbReference type="InterPro" id="IPR000719">
    <property type="entry name" value="Prot_kinase_dom"/>
</dbReference>
<keyword evidence="3" id="KW-0808">Transferase</keyword>
<feature type="compositionally biased region" description="Low complexity" evidence="8">
    <location>
        <begin position="84"/>
        <end position="95"/>
    </location>
</feature>
<feature type="compositionally biased region" description="Polar residues" evidence="8">
    <location>
        <begin position="55"/>
        <end position="70"/>
    </location>
</feature>
<feature type="region of interest" description="Disordered" evidence="8">
    <location>
        <begin position="502"/>
        <end position="530"/>
    </location>
</feature>
<dbReference type="Pfam" id="PF00069">
    <property type="entry name" value="Pkinase"/>
    <property type="match status" value="1"/>
</dbReference>
<keyword evidence="11" id="KW-1185">Reference proteome</keyword>
<dbReference type="PROSITE" id="PS00108">
    <property type="entry name" value="PROTEIN_KINASE_ST"/>
    <property type="match status" value="1"/>
</dbReference>
<evidence type="ECO:0000256" key="6">
    <source>
        <dbReference type="ARBA" id="ARBA00022840"/>
    </source>
</evidence>
<evidence type="ECO:0000256" key="2">
    <source>
        <dbReference type="ARBA" id="ARBA00022527"/>
    </source>
</evidence>
<comment type="similarity">
    <text evidence="1">Belongs to the protein kinase superfamily. CAMK Ser/Thr protein kinase family. NIM1 subfamily.</text>
</comment>
<feature type="compositionally biased region" description="Polar residues" evidence="8">
    <location>
        <begin position="504"/>
        <end position="514"/>
    </location>
</feature>
<dbReference type="SMART" id="SM00220">
    <property type="entry name" value="S_TKc"/>
    <property type="match status" value="1"/>
</dbReference>
<feature type="domain" description="Protein kinase" evidence="9">
    <location>
        <begin position="83"/>
        <end position="386"/>
    </location>
</feature>
<dbReference type="PANTHER" id="PTHR24346">
    <property type="entry name" value="MAP/MICROTUBULE AFFINITY-REGULATING KINASE"/>
    <property type="match status" value="1"/>
</dbReference>
<comment type="caution">
    <text evidence="10">The sequence shown here is derived from an EMBL/GenBank/DDBJ whole genome shotgun (WGS) entry which is preliminary data.</text>
</comment>
<dbReference type="PANTHER" id="PTHR24346:SF82">
    <property type="entry name" value="KP78A-RELATED"/>
    <property type="match status" value="1"/>
</dbReference>
<name>A0AAV5RR60_MAUHU</name>
<feature type="compositionally biased region" description="Polar residues" evidence="8">
    <location>
        <begin position="152"/>
        <end position="166"/>
    </location>
</feature>
<dbReference type="GO" id="GO:0035556">
    <property type="term" value="P:intracellular signal transduction"/>
    <property type="evidence" value="ECO:0007669"/>
    <property type="project" value="TreeGrafter"/>
</dbReference>
<dbReference type="GO" id="GO:0004674">
    <property type="term" value="F:protein serine/threonine kinase activity"/>
    <property type="evidence" value="ECO:0007669"/>
    <property type="project" value="UniProtKB-KW"/>
</dbReference>
<feature type="region of interest" description="Disordered" evidence="8">
    <location>
        <begin position="1"/>
        <end position="98"/>
    </location>
</feature>
<evidence type="ECO:0000256" key="5">
    <source>
        <dbReference type="ARBA" id="ARBA00022777"/>
    </source>
</evidence>
<proteinExistence type="inferred from homology"/>
<keyword evidence="4 7" id="KW-0547">Nucleotide-binding</keyword>
<feature type="compositionally biased region" description="Polar residues" evidence="8">
    <location>
        <begin position="37"/>
        <end position="47"/>
    </location>
</feature>
<dbReference type="PROSITE" id="PS00107">
    <property type="entry name" value="PROTEIN_KINASE_ATP"/>
    <property type="match status" value="1"/>
</dbReference>
<feature type="region of interest" description="Disordered" evidence="8">
    <location>
        <begin position="151"/>
        <end position="172"/>
    </location>
</feature>
<organism evidence="10 11">
    <name type="scientific">Maudiozyma humilis</name>
    <name type="common">Sour dough yeast</name>
    <name type="synonym">Kazachstania humilis</name>
    <dbReference type="NCBI Taxonomy" id="51915"/>
    <lineage>
        <taxon>Eukaryota</taxon>
        <taxon>Fungi</taxon>
        <taxon>Dikarya</taxon>
        <taxon>Ascomycota</taxon>
        <taxon>Saccharomycotina</taxon>
        <taxon>Saccharomycetes</taxon>
        <taxon>Saccharomycetales</taxon>
        <taxon>Saccharomycetaceae</taxon>
        <taxon>Maudiozyma</taxon>
    </lineage>
</organism>
<dbReference type="CDD" id="cd14081">
    <property type="entry name" value="STKc_BRSK1_2"/>
    <property type="match status" value="1"/>
</dbReference>
<accession>A0AAV5RR60</accession>